<keyword evidence="3" id="KW-1185">Reference proteome</keyword>
<comment type="caution">
    <text evidence="2">The sequence shown here is derived from an EMBL/GenBank/DDBJ whole genome shotgun (WGS) entry which is preliminary data.</text>
</comment>
<evidence type="ECO:0000313" key="3">
    <source>
        <dbReference type="Proteomes" id="UP001642540"/>
    </source>
</evidence>
<reference evidence="2 3" key="1">
    <citation type="submission" date="2024-08" db="EMBL/GenBank/DDBJ databases">
        <authorList>
            <person name="Cucini C."/>
            <person name="Frati F."/>
        </authorList>
    </citation>
    <scope>NUCLEOTIDE SEQUENCE [LARGE SCALE GENOMIC DNA]</scope>
</reference>
<accession>A0ABP1Q2H9</accession>
<feature type="chain" id="PRO_5046888900" description="O-acyltransferase WSD1 C-terminal domain-containing protein" evidence="1">
    <location>
        <begin position="17"/>
        <end position="108"/>
    </location>
</feature>
<protein>
    <recommendedName>
        <fullName evidence="4">O-acyltransferase WSD1 C-terminal domain-containing protein</fullName>
    </recommendedName>
</protein>
<evidence type="ECO:0000313" key="2">
    <source>
        <dbReference type="EMBL" id="CAL8085153.1"/>
    </source>
</evidence>
<keyword evidence="1" id="KW-0732">Signal</keyword>
<feature type="signal peptide" evidence="1">
    <location>
        <begin position="1"/>
        <end position="16"/>
    </location>
</feature>
<proteinExistence type="predicted"/>
<evidence type="ECO:0008006" key="4">
    <source>
        <dbReference type="Google" id="ProtNLM"/>
    </source>
</evidence>
<organism evidence="2 3">
    <name type="scientific">Orchesella dallaii</name>
    <dbReference type="NCBI Taxonomy" id="48710"/>
    <lineage>
        <taxon>Eukaryota</taxon>
        <taxon>Metazoa</taxon>
        <taxon>Ecdysozoa</taxon>
        <taxon>Arthropoda</taxon>
        <taxon>Hexapoda</taxon>
        <taxon>Collembola</taxon>
        <taxon>Entomobryomorpha</taxon>
        <taxon>Entomobryoidea</taxon>
        <taxon>Orchesellidae</taxon>
        <taxon>Orchesellinae</taxon>
        <taxon>Orchesella</taxon>
    </lineage>
</organism>
<gene>
    <name evidence="2" type="ORF">ODALV1_LOCUS6021</name>
</gene>
<dbReference type="EMBL" id="CAXLJM020000019">
    <property type="protein sequence ID" value="CAL8085153.1"/>
    <property type="molecule type" value="Genomic_DNA"/>
</dbReference>
<dbReference type="Proteomes" id="UP001642540">
    <property type="component" value="Unassembled WGS sequence"/>
</dbReference>
<name>A0ABP1Q2H9_9HEXA</name>
<sequence length="108" mass="11963">MALNFLSFIVVHPCGMTTAPSSGHCFQFLGGSAESVFVLPPMVNGSEYVCAFVTYGGNLSVTFRVGSTRLIQNQYDFQNFIVEFDNCLKELEIEARTKNANKNYTFIG</sequence>
<evidence type="ECO:0000256" key="1">
    <source>
        <dbReference type="SAM" id="SignalP"/>
    </source>
</evidence>